<gene>
    <name evidence="1" type="ORF">CW751_05645</name>
</gene>
<keyword evidence="2" id="KW-1185">Reference proteome</keyword>
<dbReference type="OrthoDB" id="2156220at2"/>
<dbReference type="Pfam" id="PF04832">
    <property type="entry name" value="SOUL"/>
    <property type="match status" value="1"/>
</dbReference>
<dbReference type="SUPFAM" id="SSF55136">
    <property type="entry name" value="Probable bacterial effector-binding domain"/>
    <property type="match status" value="1"/>
</dbReference>
<sequence>MKIFFIILGVIISAFIAVQIYAMSIRKDSETYPYEVVKKYENFEIREYESRLFSTVKLDTKDYDQASREGFSILAAYIFGGNDKNEKIAMTSPVKMSLEDSMTVMFMVPEDKKQEDLPNPNTSKIEFQTAPHKKVAAITFAGWASAEKIEKYKNQLIKLLKEENIAHTQNFFFLGYNPPFDVVNRRNEVIVELSQ</sequence>
<dbReference type="AlphaFoldDB" id="A0A2I0R3C2"/>
<dbReference type="Gene3D" id="3.20.80.10">
    <property type="entry name" value="Regulatory factor, effector binding domain"/>
    <property type="match status" value="1"/>
</dbReference>
<organism evidence="1 2">
    <name type="scientific">Brumimicrobium salinarum</name>
    <dbReference type="NCBI Taxonomy" id="2058658"/>
    <lineage>
        <taxon>Bacteria</taxon>
        <taxon>Pseudomonadati</taxon>
        <taxon>Bacteroidota</taxon>
        <taxon>Flavobacteriia</taxon>
        <taxon>Flavobacteriales</taxon>
        <taxon>Crocinitomicaceae</taxon>
        <taxon>Brumimicrobium</taxon>
    </lineage>
</organism>
<dbReference type="InterPro" id="IPR011256">
    <property type="entry name" value="Reg_factor_effector_dom_sf"/>
</dbReference>
<dbReference type="EMBL" id="PJNI01000005">
    <property type="protein sequence ID" value="PKR81067.1"/>
    <property type="molecule type" value="Genomic_DNA"/>
</dbReference>
<accession>A0A2I0R3C2</accession>
<protein>
    <submittedName>
        <fullName evidence="1">Soul heme-binding protein</fullName>
    </submittedName>
</protein>
<dbReference type="Proteomes" id="UP000236654">
    <property type="component" value="Unassembled WGS sequence"/>
</dbReference>
<reference evidence="1 2" key="1">
    <citation type="submission" date="2017-12" db="EMBL/GenBank/DDBJ databases">
        <title>The draft genome sequence of Brumimicrobium saltpan LHR20.</title>
        <authorList>
            <person name="Do Z.-J."/>
            <person name="Luo H.-R."/>
        </authorList>
    </citation>
    <scope>NUCLEOTIDE SEQUENCE [LARGE SCALE GENOMIC DNA]</scope>
    <source>
        <strain evidence="1 2">LHR20</strain>
    </source>
</reference>
<proteinExistence type="predicted"/>
<evidence type="ECO:0000313" key="1">
    <source>
        <dbReference type="EMBL" id="PKR81067.1"/>
    </source>
</evidence>
<dbReference type="RefSeq" id="WP_101334027.1">
    <property type="nucleotide sequence ID" value="NZ_PJNI01000005.1"/>
</dbReference>
<dbReference type="PANTHER" id="PTHR11220">
    <property type="entry name" value="HEME-BINDING PROTEIN-RELATED"/>
    <property type="match status" value="1"/>
</dbReference>
<name>A0A2I0R3C2_9FLAO</name>
<comment type="caution">
    <text evidence="1">The sequence shown here is derived from an EMBL/GenBank/DDBJ whole genome shotgun (WGS) entry which is preliminary data.</text>
</comment>
<dbReference type="PANTHER" id="PTHR11220:SF1">
    <property type="entry name" value="HEME-BINDING PROTEIN 2"/>
    <property type="match status" value="1"/>
</dbReference>
<dbReference type="InterPro" id="IPR006917">
    <property type="entry name" value="SOUL_heme-bd"/>
</dbReference>
<evidence type="ECO:0000313" key="2">
    <source>
        <dbReference type="Proteomes" id="UP000236654"/>
    </source>
</evidence>